<reference evidence="2 3" key="1">
    <citation type="submission" date="2024-09" db="EMBL/GenBank/DDBJ databases">
        <authorList>
            <person name="Sun Q."/>
            <person name="Mori K."/>
        </authorList>
    </citation>
    <scope>NUCLEOTIDE SEQUENCE [LARGE SCALE GENOMIC DNA]</scope>
    <source>
        <strain evidence="2 3">TBRC 1851</strain>
    </source>
</reference>
<evidence type="ECO:0000256" key="1">
    <source>
        <dbReference type="SAM" id="SignalP"/>
    </source>
</evidence>
<keyword evidence="1" id="KW-0732">Signal</keyword>
<evidence type="ECO:0000313" key="2">
    <source>
        <dbReference type="EMBL" id="MFC0865397.1"/>
    </source>
</evidence>
<feature type="signal peptide" evidence="1">
    <location>
        <begin position="1"/>
        <end position="26"/>
    </location>
</feature>
<evidence type="ECO:0000313" key="3">
    <source>
        <dbReference type="Proteomes" id="UP001589870"/>
    </source>
</evidence>
<accession>A0ABV6UB37</accession>
<organism evidence="2 3">
    <name type="scientific">Sphaerimonospora cavernae</name>
    <dbReference type="NCBI Taxonomy" id="1740611"/>
    <lineage>
        <taxon>Bacteria</taxon>
        <taxon>Bacillati</taxon>
        <taxon>Actinomycetota</taxon>
        <taxon>Actinomycetes</taxon>
        <taxon>Streptosporangiales</taxon>
        <taxon>Streptosporangiaceae</taxon>
        <taxon>Sphaerimonospora</taxon>
    </lineage>
</organism>
<name>A0ABV6UB37_9ACTN</name>
<gene>
    <name evidence="2" type="ORF">ACFHYQ_24185</name>
</gene>
<proteinExistence type="predicted"/>
<dbReference type="EMBL" id="JBHMQT010000055">
    <property type="protein sequence ID" value="MFC0865397.1"/>
    <property type="molecule type" value="Genomic_DNA"/>
</dbReference>
<dbReference type="RefSeq" id="WP_394303424.1">
    <property type="nucleotide sequence ID" value="NZ_JBHMQT010000055.1"/>
</dbReference>
<dbReference type="Proteomes" id="UP001589870">
    <property type="component" value="Unassembled WGS sequence"/>
</dbReference>
<feature type="chain" id="PRO_5045219128" evidence="1">
    <location>
        <begin position="27"/>
        <end position="138"/>
    </location>
</feature>
<keyword evidence="3" id="KW-1185">Reference proteome</keyword>
<protein>
    <submittedName>
        <fullName evidence="2">Uncharacterized protein</fullName>
    </submittedName>
</protein>
<comment type="caution">
    <text evidence="2">The sequence shown here is derived from an EMBL/GenBank/DDBJ whole genome shotgun (WGS) entry which is preliminary data.</text>
</comment>
<sequence length="138" mass="14820">MKRKTAAITVLTIVSAGILTALPAFAEGSWSGSLTSVTTGFESRRWSDMNSDAAATTIKLYNCRDYLGSGSNVNAYLELFKDRFGPDPSVGTKTFTNCGTSTGSTQSWGRGTQDDYYFVFQGSNRGNASFSASVTVKY</sequence>